<proteinExistence type="predicted"/>
<dbReference type="Pfam" id="PF20073">
    <property type="entry name" value="DUF6469"/>
    <property type="match status" value="1"/>
</dbReference>
<organism evidence="3 4">
    <name type="scientific">Rosa chinensis</name>
    <name type="common">China rose</name>
    <dbReference type="NCBI Taxonomy" id="74649"/>
    <lineage>
        <taxon>Eukaryota</taxon>
        <taxon>Viridiplantae</taxon>
        <taxon>Streptophyta</taxon>
        <taxon>Embryophyta</taxon>
        <taxon>Tracheophyta</taxon>
        <taxon>Spermatophyta</taxon>
        <taxon>Magnoliopsida</taxon>
        <taxon>eudicotyledons</taxon>
        <taxon>Gunneridae</taxon>
        <taxon>Pentapetalae</taxon>
        <taxon>rosids</taxon>
        <taxon>fabids</taxon>
        <taxon>Rosales</taxon>
        <taxon>Rosaceae</taxon>
        <taxon>Rosoideae</taxon>
        <taxon>Rosoideae incertae sedis</taxon>
        <taxon>Rosa</taxon>
    </lineage>
</organism>
<dbReference type="Proteomes" id="UP000238479">
    <property type="component" value="Chromosome 3"/>
</dbReference>
<keyword evidence="1" id="KW-0472">Membrane</keyword>
<evidence type="ECO:0000256" key="1">
    <source>
        <dbReference type="SAM" id="Phobius"/>
    </source>
</evidence>
<reference evidence="3 4" key="1">
    <citation type="journal article" date="2018" name="Nat. Genet.">
        <title>The Rosa genome provides new insights in the design of modern roses.</title>
        <authorList>
            <person name="Bendahmane M."/>
        </authorList>
    </citation>
    <scope>NUCLEOTIDE SEQUENCE [LARGE SCALE GENOMIC DNA]</scope>
    <source>
        <strain evidence="4">cv. Old Blush</strain>
    </source>
</reference>
<evidence type="ECO:0000313" key="3">
    <source>
        <dbReference type="EMBL" id="PRQ45241.1"/>
    </source>
</evidence>
<evidence type="ECO:0000259" key="2">
    <source>
        <dbReference type="Pfam" id="PF20073"/>
    </source>
</evidence>
<protein>
    <recommendedName>
        <fullName evidence="2">DUF6469 domain-containing protein</fullName>
    </recommendedName>
</protein>
<dbReference type="AlphaFoldDB" id="A0A2P6RFM6"/>
<accession>A0A2P6RFM6</accession>
<feature type="transmembrane region" description="Helical" evidence="1">
    <location>
        <begin position="31"/>
        <end position="58"/>
    </location>
</feature>
<gene>
    <name evidence="3" type="ORF">RchiOBHm_Chr3g0488001</name>
</gene>
<keyword evidence="1" id="KW-1133">Transmembrane helix</keyword>
<dbReference type="Gramene" id="PRQ45241">
    <property type="protein sequence ID" value="PRQ45241"/>
    <property type="gene ID" value="RchiOBHm_Chr3g0488001"/>
</dbReference>
<dbReference type="EMBL" id="PDCK01000041">
    <property type="protein sequence ID" value="PRQ45241.1"/>
    <property type="molecule type" value="Genomic_DNA"/>
</dbReference>
<keyword evidence="4" id="KW-1185">Reference proteome</keyword>
<name>A0A2P6RFM6_ROSCH</name>
<keyword evidence="1" id="KW-0812">Transmembrane</keyword>
<feature type="transmembrane region" description="Helical" evidence="1">
    <location>
        <begin position="96"/>
        <end position="113"/>
    </location>
</feature>
<evidence type="ECO:0000313" key="4">
    <source>
        <dbReference type="Proteomes" id="UP000238479"/>
    </source>
</evidence>
<dbReference type="STRING" id="74649.A0A2P6RFM6"/>
<comment type="caution">
    <text evidence="3">The sequence shown here is derived from an EMBL/GenBank/DDBJ whole genome shotgun (WGS) entry which is preliminary data.</text>
</comment>
<sequence length="286" mass="33033">MSHIFRSQIEVSLFGQNLLFLESLFMCEGSYGVGCCQRTCCSVVVFVWLLAVFLVPLMRRSCRLFRQMSLLGLGSGSTFGLRLIQLWYLISFVLPILFHGGSVLLGIIVCTVSHKCNLNLLIFLEREIRWQMRLLMLVCHRQAWCGGMRLLLFFWIFVDETHLVGDIIALTNVRPKCIDDLNRPPRFYLIAYVGKANDIDEFPDDLRILPFKILSSKPINYGEPDMHKSKRETLFAVYLLNLTTNLRVWKALNSEEENTNIISKVLQPKSDVYIYMEAHLKISLDN</sequence>
<feature type="domain" description="DUF6469" evidence="2">
    <location>
        <begin position="163"/>
        <end position="254"/>
    </location>
</feature>
<dbReference type="InterPro" id="IPR045529">
    <property type="entry name" value="DUF6469"/>
</dbReference>